<comment type="caution">
    <text evidence="1">The sequence shown here is derived from an EMBL/GenBank/DDBJ whole genome shotgun (WGS) entry which is preliminary data.</text>
</comment>
<dbReference type="AlphaFoldDB" id="A0A401IKS5"/>
<evidence type="ECO:0000313" key="2">
    <source>
        <dbReference type="Proteomes" id="UP000287247"/>
    </source>
</evidence>
<name>A0A401IKS5_APHSA</name>
<keyword evidence="2" id="KW-1185">Reference proteome</keyword>
<gene>
    <name evidence="1" type="ORF">AsFPU1_3274</name>
</gene>
<dbReference type="PANTHER" id="PTHR45588">
    <property type="entry name" value="TPR DOMAIN-CONTAINING PROTEIN"/>
    <property type="match status" value="1"/>
</dbReference>
<accession>A0A401IKS5</accession>
<dbReference type="SUPFAM" id="SSF48452">
    <property type="entry name" value="TPR-like"/>
    <property type="match status" value="1"/>
</dbReference>
<dbReference type="Proteomes" id="UP000287247">
    <property type="component" value="Unassembled WGS sequence"/>
</dbReference>
<sequence length="139" mass="15857">MRDLSKNYPDDLDAATLFAESLMDLIPWSYWTPEGQPKPETVEVIAALEEDGLPYMEPPYWYQPVRELLGTSFLKLNQPGEAEAVYKEDLQKYPGNGWSLYGLAESLRMQGKTEAAQKVQQQFDQAWSKADISMTPFKS</sequence>
<reference evidence="2" key="1">
    <citation type="submission" date="2017-05" db="EMBL/GenBank/DDBJ databases">
        <title>Physiological properties and genetic analysis related to exopolysaccharide production of fresh-water unicellular cyanobacterium Aphanothece sacrum, Suizenji Nori, that has been cultured as a food source in Japan.</title>
        <authorList>
            <person name="Kanesaki Y."/>
            <person name="Yoshikawa S."/>
            <person name="Ohki K."/>
        </authorList>
    </citation>
    <scope>NUCLEOTIDE SEQUENCE [LARGE SCALE GENOMIC DNA]</scope>
    <source>
        <strain evidence="2">FPU1</strain>
    </source>
</reference>
<evidence type="ECO:0000313" key="1">
    <source>
        <dbReference type="EMBL" id="GBF81853.1"/>
    </source>
</evidence>
<organism evidence="1 2">
    <name type="scientific">Aphanothece sacrum FPU1</name>
    <dbReference type="NCBI Taxonomy" id="1920663"/>
    <lineage>
        <taxon>Bacteria</taxon>
        <taxon>Bacillati</taxon>
        <taxon>Cyanobacteriota</taxon>
        <taxon>Cyanophyceae</taxon>
        <taxon>Oscillatoriophycideae</taxon>
        <taxon>Chroococcales</taxon>
        <taxon>Aphanothecaceae</taxon>
        <taxon>Aphanothece</taxon>
    </lineage>
</organism>
<dbReference type="InterPro" id="IPR011990">
    <property type="entry name" value="TPR-like_helical_dom_sf"/>
</dbReference>
<proteinExistence type="predicted"/>
<protein>
    <submittedName>
        <fullName evidence="1">Tetratricopeptide repeat domain protein</fullName>
    </submittedName>
</protein>
<dbReference type="PANTHER" id="PTHR45588:SF1">
    <property type="entry name" value="WW DOMAIN-CONTAINING PROTEIN"/>
    <property type="match status" value="1"/>
</dbReference>
<dbReference type="RefSeq" id="WP_227873555.1">
    <property type="nucleotide sequence ID" value="NZ_BDQK01000014.1"/>
</dbReference>
<dbReference type="EMBL" id="BDQK01000014">
    <property type="protein sequence ID" value="GBF81853.1"/>
    <property type="molecule type" value="Genomic_DNA"/>
</dbReference>
<dbReference type="Gene3D" id="1.25.40.10">
    <property type="entry name" value="Tetratricopeptide repeat domain"/>
    <property type="match status" value="1"/>
</dbReference>